<dbReference type="AlphaFoldDB" id="A0AA87APE0"/>
<dbReference type="InterPro" id="IPR014820">
    <property type="entry name" value="PriCT_1"/>
</dbReference>
<dbReference type="GO" id="GO:0005524">
    <property type="term" value="F:ATP binding"/>
    <property type="evidence" value="ECO:0007669"/>
    <property type="project" value="UniProtKB-KW"/>
</dbReference>
<sequence length="626" mass="73041">MESLYRGYVKTNGKSSLDKFKNGEELRTLEEVKKLKSYGGVLRDDVILIDVDDEESSEKLMNLVEEKQLNCKVYQTSRGKHFVFKNKGVTKNYTNVNLAIGIKADIKVGLNNSYQVLKKDGAERFVEWDSDTYDSLPKYLRPIKSSYDFGNLHEGSGRNSTLFKYILTLQSYDFEKEEVRETIRLINDFILDEPLSENEVDVILRDDAFSEEIFYKEGKFNYHKFCKFLISNHNIKRINGNLHVYKDGIYEYGNIELERTISKYMPNFTIGQRREALAMLELLVEQEYQLRDYNYIAFKNGLYNIKTDEFISFTPDIIITNKINWNYNPKSYASLTDEILNNLAINNKEIRMLIEEMIGYTFYRRNELRKAFILTGQKQNGKSTFLNILKELLGSKNTSVLDIKHLNDRFSTAMMVNKLANIGDDISNKKLYDTEQFKKIVSGEKITAEQKGRDKFEFTPYCKLIYSANNIPKLGDGDDAPAVLSRLVIVPFKAYFDSSSPDYKPFIIDDLITEESMEYLINLGLAGLKRVLKNRKFTESEYTNREFEEYKNEIDPVSEYLETLNADLIVNEMSGKIYSEYMEYCMREGYENIPINAFTRKVNNFFNLTTKNRRVDGMIVKTYVKK</sequence>
<accession>A0AA87APE0</accession>
<dbReference type="InterPro" id="IPR006500">
    <property type="entry name" value="Helicase_put_C_phage/plasmid"/>
</dbReference>
<dbReference type="InterPro" id="IPR014015">
    <property type="entry name" value="Helicase_SF3_DNA-vir"/>
</dbReference>
<dbReference type="NCBIfam" id="TIGR01613">
    <property type="entry name" value="primase_Cterm"/>
    <property type="match status" value="1"/>
</dbReference>
<keyword evidence="3" id="KW-0067">ATP-binding</keyword>
<dbReference type="InterPro" id="IPR051620">
    <property type="entry name" value="ORF904-like_C"/>
</dbReference>
<dbReference type="SMART" id="SM00885">
    <property type="entry name" value="D5_N"/>
    <property type="match status" value="1"/>
</dbReference>
<dbReference type="PROSITE" id="PS51206">
    <property type="entry name" value="SF3_HELICASE_1"/>
    <property type="match status" value="1"/>
</dbReference>
<dbReference type="Pfam" id="PF08706">
    <property type="entry name" value="D5_N"/>
    <property type="match status" value="1"/>
</dbReference>
<dbReference type="InterPro" id="IPR045455">
    <property type="entry name" value="NrS-1_pol-like_helicase"/>
</dbReference>
<evidence type="ECO:0000256" key="1">
    <source>
        <dbReference type="ARBA" id="ARBA00022741"/>
    </source>
</evidence>
<name>A0AA87APE0_9BACL</name>
<feature type="domain" description="SF3 helicase" evidence="4">
    <location>
        <begin position="349"/>
        <end position="505"/>
    </location>
</feature>
<proteinExistence type="predicted"/>
<comment type="caution">
    <text evidence="5">The sequence shown here is derived from an EMBL/GenBank/DDBJ whole genome shotgun (WGS) entry which is preliminary data.</text>
</comment>
<keyword evidence="1" id="KW-0547">Nucleotide-binding</keyword>
<dbReference type="InterPro" id="IPR014818">
    <property type="entry name" value="Phage/plasmid_primase_P4_C"/>
</dbReference>
<organism evidence="5 6">
    <name type="scientific">Gemella haemolysans M341</name>
    <dbReference type="NCBI Taxonomy" id="562981"/>
    <lineage>
        <taxon>Bacteria</taxon>
        <taxon>Bacillati</taxon>
        <taxon>Bacillota</taxon>
        <taxon>Bacilli</taxon>
        <taxon>Bacillales</taxon>
        <taxon>Gemellaceae</taxon>
        <taxon>Gemella</taxon>
    </lineage>
</organism>
<dbReference type="InterPro" id="IPR027417">
    <property type="entry name" value="P-loop_NTPase"/>
</dbReference>
<reference evidence="5 6" key="1">
    <citation type="submission" date="2011-03" db="EMBL/GenBank/DDBJ databases">
        <title>The Genome Sequence of Gemella haemolysans M341.</title>
        <authorList>
            <consortium name="The Broad Institute Genome Sequencing Platform"/>
            <consortium name="The Broad Institute Genome Sequencing Center for Infectious Disease"/>
            <person name="Earl A."/>
            <person name="Ward D."/>
            <person name="Feldgarden M."/>
            <person name="Gevers D."/>
            <person name="Sibley C.D."/>
            <person name="Field T.R."/>
            <person name="Grinwis M."/>
            <person name="Eshaghurshan C.S."/>
            <person name="Surette M.G."/>
            <person name="Young S.K."/>
            <person name="Zeng Q."/>
            <person name="Gargeya S."/>
            <person name="Fitzgerald M."/>
            <person name="Haas B."/>
            <person name="Abouelleil A."/>
            <person name="Alvarado L."/>
            <person name="Arachchi H.M."/>
            <person name="Berlin A."/>
            <person name="Brown A."/>
            <person name="Chapman S.B."/>
            <person name="Chen Z."/>
            <person name="Dunbar C."/>
            <person name="Freedman E."/>
            <person name="Gearin G."/>
            <person name="Gellesch M."/>
            <person name="Goldberg J."/>
            <person name="Griggs A."/>
            <person name="Gujja S."/>
            <person name="Heilman E.R."/>
            <person name="Heiman D."/>
            <person name="Howarth C."/>
            <person name="Larson L."/>
            <person name="Lui A."/>
            <person name="MacDonald P.J.P."/>
            <person name="Mehta T."/>
            <person name="Montmayeur A."/>
            <person name="Murphy C."/>
            <person name="Neiman D."/>
            <person name="Pearson M."/>
            <person name="Priest M."/>
            <person name="Roberts A."/>
            <person name="Saif S."/>
            <person name="Shea T."/>
            <person name="Shenoy N."/>
            <person name="Sisk P."/>
            <person name="Stolte C."/>
            <person name="Sykes S."/>
            <person name="White J."/>
            <person name="Yandava C."/>
            <person name="Wortman J."/>
            <person name="Nusbaum C."/>
            <person name="Birren B."/>
        </authorList>
    </citation>
    <scope>NUCLEOTIDE SEQUENCE [LARGE SCALE GENOMIC DNA]</scope>
    <source>
        <strain evidence="5 6">M341</strain>
    </source>
</reference>
<protein>
    <recommendedName>
        <fullName evidence="4">SF3 helicase domain-containing protein</fullName>
    </recommendedName>
</protein>
<dbReference type="EMBL" id="ACRO01000015">
    <property type="protein sequence ID" value="EGF88481.1"/>
    <property type="molecule type" value="Genomic_DNA"/>
</dbReference>
<dbReference type="GO" id="GO:0016787">
    <property type="term" value="F:hydrolase activity"/>
    <property type="evidence" value="ECO:0007669"/>
    <property type="project" value="UniProtKB-KW"/>
</dbReference>
<dbReference type="Proteomes" id="UP000004773">
    <property type="component" value="Unassembled WGS sequence"/>
</dbReference>
<dbReference type="PANTHER" id="PTHR35372">
    <property type="entry name" value="ATP BINDING PROTEIN-RELATED"/>
    <property type="match status" value="1"/>
</dbReference>
<dbReference type="RefSeq" id="WP_003147092.1">
    <property type="nucleotide sequence ID" value="NZ_GL883583.1"/>
</dbReference>
<dbReference type="Gene3D" id="3.40.50.300">
    <property type="entry name" value="P-loop containing nucleotide triphosphate hydrolases"/>
    <property type="match status" value="1"/>
</dbReference>
<dbReference type="PANTHER" id="PTHR35372:SF2">
    <property type="entry name" value="SF3 HELICASE DOMAIN-CONTAINING PROTEIN"/>
    <property type="match status" value="1"/>
</dbReference>
<gene>
    <name evidence="5" type="ORF">HMPREF0428_00999</name>
</gene>
<evidence type="ECO:0000256" key="3">
    <source>
        <dbReference type="ARBA" id="ARBA00022840"/>
    </source>
</evidence>
<keyword evidence="2" id="KW-0378">Hydrolase</keyword>
<evidence type="ECO:0000259" key="4">
    <source>
        <dbReference type="PROSITE" id="PS51206"/>
    </source>
</evidence>
<dbReference type="Pfam" id="PF19263">
    <property type="entry name" value="DUF5906"/>
    <property type="match status" value="1"/>
</dbReference>
<evidence type="ECO:0000256" key="2">
    <source>
        <dbReference type="ARBA" id="ARBA00022801"/>
    </source>
</evidence>
<dbReference type="Pfam" id="PF08708">
    <property type="entry name" value="PriCT_1"/>
    <property type="match status" value="1"/>
</dbReference>
<evidence type="ECO:0000313" key="6">
    <source>
        <dbReference type="Proteomes" id="UP000004773"/>
    </source>
</evidence>
<dbReference type="SUPFAM" id="SSF52540">
    <property type="entry name" value="P-loop containing nucleoside triphosphate hydrolases"/>
    <property type="match status" value="1"/>
</dbReference>
<evidence type="ECO:0000313" key="5">
    <source>
        <dbReference type="EMBL" id="EGF88481.1"/>
    </source>
</evidence>